<keyword evidence="3 13" id="KW-0540">Nuclease</keyword>
<keyword evidence="7 13" id="KW-0378">Hydrolase</keyword>
<organism evidence="16 17">
    <name type="scientific">Alpinimonas psychrophila</name>
    <dbReference type="NCBI Taxonomy" id="748908"/>
    <lineage>
        <taxon>Bacteria</taxon>
        <taxon>Bacillati</taxon>
        <taxon>Actinomycetota</taxon>
        <taxon>Actinomycetes</taxon>
        <taxon>Micrococcales</taxon>
        <taxon>Microbacteriaceae</taxon>
        <taxon>Alpinimonas</taxon>
    </lineage>
</organism>
<dbReference type="GO" id="GO:0005737">
    <property type="term" value="C:cytoplasm"/>
    <property type="evidence" value="ECO:0007669"/>
    <property type="project" value="UniProtKB-SubCell"/>
</dbReference>
<comment type="similarity">
    <text evidence="1 13">Belongs to the RuvC family.</text>
</comment>
<dbReference type="GO" id="GO:0048476">
    <property type="term" value="C:Holliday junction resolvase complex"/>
    <property type="evidence" value="ECO:0007669"/>
    <property type="project" value="UniProtKB-UniRule"/>
</dbReference>
<dbReference type="RefSeq" id="WP_182483947.1">
    <property type="nucleotide sequence ID" value="NZ_JACGWU010000001.1"/>
</dbReference>
<sequence length="195" mass="20891">MRILGVDPGLTRCGVGIIDTHLDRSLGLVDVVVIQTAPTLPLPERLLLLKTEFVLLFETHKPDRIAIERVFAQQNLSSVMGVAQASAIAMVEAATRGIPVDLHTPSEVKASITGSGRANKAQVAAMVRRLIPLGTDTFLPDATDALALAICNAWRGRADAVTAVTSAGGVQTSLTPAQQRWREAESRARHSRRTN</sequence>
<evidence type="ECO:0000256" key="9">
    <source>
        <dbReference type="ARBA" id="ARBA00023125"/>
    </source>
</evidence>
<evidence type="ECO:0000256" key="4">
    <source>
        <dbReference type="ARBA" id="ARBA00022723"/>
    </source>
</evidence>
<keyword evidence="5 13" id="KW-0255">Endonuclease</keyword>
<dbReference type="EMBL" id="JACGWU010000001">
    <property type="protein sequence ID" value="MBA8828544.1"/>
    <property type="molecule type" value="Genomic_DNA"/>
</dbReference>
<evidence type="ECO:0000313" key="17">
    <source>
        <dbReference type="Proteomes" id="UP000524237"/>
    </source>
</evidence>
<feature type="binding site" evidence="13">
    <location>
        <position position="141"/>
    </location>
    <ligand>
        <name>Mg(2+)</name>
        <dbReference type="ChEBI" id="CHEBI:18420"/>
        <label>1</label>
    </ligand>
</feature>
<evidence type="ECO:0000256" key="12">
    <source>
        <dbReference type="ARBA" id="ARBA00029354"/>
    </source>
</evidence>
<comment type="subcellular location">
    <subcellularLocation>
        <location evidence="13">Cytoplasm</location>
    </subcellularLocation>
</comment>
<feature type="binding site" evidence="13">
    <location>
        <position position="68"/>
    </location>
    <ligand>
        <name>Mg(2+)</name>
        <dbReference type="ChEBI" id="CHEBI:18420"/>
        <label>2</label>
    </ligand>
</feature>
<dbReference type="NCBIfam" id="TIGR00228">
    <property type="entry name" value="ruvC"/>
    <property type="match status" value="1"/>
</dbReference>
<protein>
    <recommendedName>
        <fullName evidence="13 14">Crossover junction endodeoxyribonuclease RuvC</fullName>
        <ecNumber evidence="13 14">3.1.21.10</ecNumber>
    </recommendedName>
    <alternativeName>
        <fullName evidence="13">Holliday junction nuclease RuvC</fullName>
    </alternativeName>
    <alternativeName>
        <fullName evidence="13">Holliday junction resolvase RuvC</fullName>
    </alternativeName>
</protein>
<evidence type="ECO:0000256" key="5">
    <source>
        <dbReference type="ARBA" id="ARBA00022759"/>
    </source>
</evidence>
<evidence type="ECO:0000256" key="3">
    <source>
        <dbReference type="ARBA" id="ARBA00022722"/>
    </source>
</evidence>
<evidence type="ECO:0000256" key="15">
    <source>
        <dbReference type="SAM" id="MobiDB-lite"/>
    </source>
</evidence>
<keyword evidence="9 13" id="KW-0238">DNA-binding</keyword>
<keyword evidence="8 13" id="KW-0460">Magnesium</keyword>
<feature type="compositionally biased region" description="Polar residues" evidence="15">
    <location>
        <begin position="167"/>
        <end position="178"/>
    </location>
</feature>
<dbReference type="HAMAP" id="MF_00034">
    <property type="entry name" value="RuvC"/>
    <property type="match status" value="1"/>
</dbReference>
<dbReference type="InterPro" id="IPR002176">
    <property type="entry name" value="X-over_junc_endoDNase_RuvC"/>
</dbReference>
<dbReference type="GO" id="GO:0000287">
    <property type="term" value="F:magnesium ion binding"/>
    <property type="evidence" value="ECO:0007669"/>
    <property type="project" value="UniProtKB-UniRule"/>
</dbReference>
<evidence type="ECO:0000256" key="11">
    <source>
        <dbReference type="ARBA" id="ARBA00023204"/>
    </source>
</evidence>
<dbReference type="GO" id="GO:0006281">
    <property type="term" value="P:DNA repair"/>
    <property type="evidence" value="ECO:0007669"/>
    <property type="project" value="UniProtKB-UniRule"/>
</dbReference>
<evidence type="ECO:0000313" key="16">
    <source>
        <dbReference type="EMBL" id="MBA8828544.1"/>
    </source>
</evidence>
<comment type="function">
    <text evidence="13">The RuvA-RuvB-RuvC complex processes Holliday junction (HJ) DNA during genetic recombination and DNA repair. Endonuclease that resolves HJ intermediates. Cleaves cruciform DNA by making single-stranded nicks across the HJ at symmetrical positions within the homologous arms, yielding a 5'-phosphate and a 3'-hydroxyl group; requires a central core of homology in the junction. The consensus cleavage sequence is 5'-(A/T)TT(C/G)-3'. Cleavage occurs on the 3'-side of the TT dinucleotide at the point of strand exchange. HJ branch migration catalyzed by RuvA-RuvB allows RuvC to scan DNA until it finds its consensus sequence, where it cleaves and resolves the cruciform DNA.</text>
</comment>
<keyword evidence="10 13" id="KW-0233">DNA recombination</keyword>
<comment type="caution">
    <text evidence="16">The sequence shown here is derived from an EMBL/GenBank/DDBJ whole genome shotgun (WGS) entry which is preliminary data.</text>
</comment>
<evidence type="ECO:0000256" key="1">
    <source>
        <dbReference type="ARBA" id="ARBA00009518"/>
    </source>
</evidence>
<dbReference type="InterPro" id="IPR036397">
    <property type="entry name" value="RNaseH_sf"/>
</dbReference>
<evidence type="ECO:0000256" key="2">
    <source>
        <dbReference type="ARBA" id="ARBA00022490"/>
    </source>
</evidence>
<feature type="active site" evidence="13">
    <location>
        <position position="141"/>
    </location>
</feature>
<dbReference type="Proteomes" id="UP000524237">
    <property type="component" value="Unassembled WGS sequence"/>
</dbReference>
<evidence type="ECO:0000256" key="8">
    <source>
        <dbReference type="ARBA" id="ARBA00022842"/>
    </source>
</evidence>
<dbReference type="Gene3D" id="3.30.420.10">
    <property type="entry name" value="Ribonuclease H-like superfamily/Ribonuclease H"/>
    <property type="match status" value="1"/>
</dbReference>
<dbReference type="FunFam" id="3.30.420.10:FF:000002">
    <property type="entry name" value="Crossover junction endodeoxyribonuclease RuvC"/>
    <property type="match status" value="1"/>
</dbReference>
<dbReference type="CDD" id="cd16962">
    <property type="entry name" value="RuvC"/>
    <property type="match status" value="1"/>
</dbReference>
<keyword evidence="11 13" id="KW-0234">DNA repair</keyword>
<feature type="region of interest" description="Disordered" evidence="15">
    <location>
        <begin position="167"/>
        <end position="195"/>
    </location>
</feature>
<dbReference type="AlphaFoldDB" id="A0A7W3PN62"/>
<evidence type="ECO:0000256" key="6">
    <source>
        <dbReference type="ARBA" id="ARBA00022763"/>
    </source>
</evidence>
<evidence type="ECO:0000256" key="13">
    <source>
        <dbReference type="HAMAP-Rule" id="MF_00034"/>
    </source>
</evidence>
<feature type="active site" evidence="13">
    <location>
        <position position="68"/>
    </location>
</feature>
<dbReference type="PANTHER" id="PTHR30194:SF3">
    <property type="entry name" value="CROSSOVER JUNCTION ENDODEOXYRIBONUCLEASE RUVC"/>
    <property type="match status" value="1"/>
</dbReference>
<gene>
    <name evidence="13" type="primary">ruvC</name>
    <name evidence="16" type="ORF">FB555_000615</name>
</gene>
<comment type="catalytic activity">
    <reaction evidence="12 13">
        <text>Endonucleolytic cleavage at a junction such as a reciprocal single-stranded crossover between two homologous DNA duplexes (Holliday junction).</text>
        <dbReference type="EC" id="3.1.21.10"/>
    </reaction>
</comment>
<dbReference type="PANTHER" id="PTHR30194">
    <property type="entry name" value="CROSSOVER JUNCTION ENDODEOXYRIBONUCLEASE RUVC"/>
    <property type="match status" value="1"/>
</dbReference>
<accession>A0A7W3PN62</accession>
<comment type="cofactor">
    <cofactor evidence="13">
        <name>Mg(2+)</name>
        <dbReference type="ChEBI" id="CHEBI:18420"/>
    </cofactor>
    <text evidence="13">Binds 2 Mg(2+) ion per subunit.</text>
</comment>
<dbReference type="InterPro" id="IPR012337">
    <property type="entry name" value="RNaseH-like_sf"/>
</dbReference>
<dbReference type="InterPro" id="IPR020563">
    <property type="entry name" value="X-over_junc_endoDNase_Mg_BS"/>
</dbReference>
<name>A0A7W3PN62_9MICO</name>
<evidence type="ECO:0000256" key="14">
    <source>
        <dbReference type="NCBIfam" id="TIGR00228"/>
    </source>
</evidence>
<keyword evidence="17" id="KW-1185">Reference proteome</keyword>
<dbReference type="Pfam" id="PF02075">
    <property type="entry name" value="RuvC"/>
    <property type="match status" value="1"/>
</dbReference>
<evidence type="ECO:0000256" key="10">
    <source>
        <dbReference type="ARBA" id="ARBA00023172"/>
    </source>
</evidence>
<keyword evidence="2 13" id="KW-0963">Cytoplasm</keyword>
<dbReference type="PRINTS" id="PR00696">
    <property type="entry name" value="RSOLVASERUVC"/>
</dbReference>
<dbReference type="EC" id="3.1.21.10" evidence="13 14"/>
<comment type="subunit">
    <text evidence="13">Homodimer which binds Holliday junction (HJ) DNA. The HJ becomes 2-fold symmetrical on binding to RuvC with unstacked arms; it has a different conformation from HJ DNA in complex with RuvA. In the full resolvosome a probable DNA-RuvA(4)-RuvB(12)-RuvC(2) complex forms which resolves the HJ.</text>
</comment>
<keyword evidence="6 13" id="KW-0227">DNA damage</keyword>
<feature type="active site" evidence="13">
    <location>
        <position position="7"/>
    </location>
</feature>
<keyword evidence="4 13" id="KW-0479">Metal-binding</keyword>
<feature type="binding site" evidence="13">
    <location>
        <position position="7"/>
    </location>
    <ligand>
        <name>Mg(2+)</name>
        <dbReference type="ChEBI" id="CHEBI:18420"/>
        <label>1</label>
    </ligand>
</feature>
<dbReference type="PROSITE" id="PS01321">
    <property type="entry name" value="RUVC"/>
    <property type="match status" value="1"/>
</dbReference>
<reference evidence="16 17" key="1">
    <citation type="submission" date="2020-07" db="EMBL/GenBank/DDBJ databases">
        <title>Sequencing the genomes of 1000 actinobacteria strains.</title>
        <authorList>
            <person name="Klenk H.-P."/>
        </authorList>
    </citation>
    <scope>NUCLEOTIDE SEQUENCE [LARGE SCALE GENOMIC DNA]</scope>
    <source>
        <strain evidence="16 17">DSM 23737</strain>
    </source>
</reference>
<dbReference type="GO" id="GO:0008821">
    <property type="term" value="F:crossover junction DNA endonuclease activity"/>
    <property type="evidence" value="ECO:0007669"/>
    <property type="project" value="UniProtKB-UniRule"/>
</dbReference>
<evidence type="ECO:0000256" key="7">
    <source>
        <dbReference type="ARBA" id="ARBA00022801"/>
    </source>
</evidence>
<dbReference type="GO" id="GO:0006310">
    <property type="term" value="P:DNA recombination"/>
    <property type="evidence" value="ECO:0007669"/>
    <property type="project" value="UniProtKB-UniRule"/>
</dbReference>
<dbReference type="SUPFAM" id="SSF53098">
    <property type="entry name" value="Ribonuclease H-like"/>
    <property type="match status" value="1"/>
</dbReference>
<dbReference type="GO" id="GO:0003677">
    <property type="term" value="F:DNA binding"/>
    <property type="evidence" value="ECO:0007669"/>
    <property type="project" value="UniProtKB-KW"/>
</dbReference>
<proteinExistence type="inferred from homology"/>